<dbReference type="AlphaFoldDB" id="A0A3N4HDB6"/>
<organism evidence="2 3">
    <name type="scientific">Ascobolus immersus RN42</name>
    <dbReference type="NCBI Taxonomy" id="1160509"/>
    <lineage>
        <taxon>Eukaryota</taxon>
        <taxon>Fungi</taxon>
        <taxon>Dikarya</taxon>
        <taxon>Ascomycota</taxon>
        <taxon>Pezizomycotina</taxon>
        <taxon>Pezizomycetes</taxon>
        <taxon>Pezizales</taxon>
        <taxon>Ascobolaceae</taxon>
        <taxon>Ascobolus</taxon>
    </lineage>
</organism>
<keyword evidence="3" id="KW-1185">Reference proteome</keyword>
<proteinExistence type="predicted"/>
<reference evidence="2 3" key="1">
    <citation type="journal article" date="2018" name="Nat. Ecol. Evol.">
        <title>Pezizomycetes genomes reveal the molecular basis of ectomycorrhizal truffle lifestyle.</title>
        <authorList>
            <person name="Murat C."/>
            <person name="Payen T."/>
            <person name="Noel B."/>
            <person name="Kuo A."/>
            <person name="Morin E."/>
            <person name="Chen J."/>
            <person name="Kohler A."/>
            <person name="Krizsan K."/>
            <person name="Balestrini R."/>
            <person name="Da Silva C."/>
            <person name="Montanini B."/>
            <person name="Hainaut M."/>
            <person name="Levati E."/>
            <person name="Barry K.W."/>
            <person name="Belfiori B."/>
            <person name="Cichocki N."/>
            <person name="Clum A."/>
            <person name="Dockter R.B."/>
            <person name="Fauchery L."/>
            <person name="Guy J."/>
            <person name="Iotti M."/>
            <person name="Le Tacon F."/>
            <person name="Lindquist E.A."/>
            <person name="Lipzen A."/>
            <person name="Malagnac F."/>
            <person name="Mello A."/>
            <person name="Molinier V."/>
            <person name="Miyauchi S."/>
            <person name="Poulain J."/>
            <person name="Riccioni C."/>
            <person name="Rubini A."/>
            <person name="Sitrit Y."/>
            <person name="Splivallo R."/>
            <person name="Traeger S."/>
            <person name="Wang M."/>
            <person name="Zifcakova L."/>
            <person name="Wipf D."/>
            <person name="Zambonelli A."/>
            <person name="Paolocci F."/>
            <person name="Nowrousian M."/>
            <person name="Ottonello S."/>
            <person name="Baldrian P."/>
            <person name="Spatafora J.W."/>
            <person name="Henrissat B."/>
            <person name="Nagy L.G."/>
            <person name="Aury J.M."/>
            <person name="Wincker P."/>
            <person name="Grigoriev I.V."/>
            <person name="Bonfante P."/>
            <person name="Martin F.M."/>
        </authorList>
    </citation>
    <scope>NUCLEOTIDE SEQUENCE [LARGE SCALE GENOMIC DNA]</scope>
    <source>
        <strain evidence="2 3">RN42</strain>
    </source>
</reference>
<evidence type="ECO:0000313" key="2">
    <source>
        <dbReference type="EMBL" id="RPA72283.1"/>
    </source>
</evidence>
<gene>
    <name evidence="2" type="ORF">BJ508DRAFT_314900</name>
</gene>
<feature type="compositionally biased region" description="Basic and acidic residues" evidence="1">
    <location>
        <begin position="154"/>
        <end position="168"/>
    </location>
</feature>
<protein>
    <submittedName>
        <fullName evidence="2">Uncharacterized protein</fullName>
    </submittedName>
</protein>
<feature type="compositionally biased region" description="Polar residues" evidence="1">
    <location>
        <begin position="171"/>
        <end position="182"/>
    </location>
</feature>
<feature type="compositionally biased region" description="Polar residues" evidence="1">
    <location>
        <begin position="57"/>
        <end position="69"/>
    </location>
</feature>
<dbReference type="Proteomes" id="UP000275078">
    <property type="component" value="Unassembled WGS sequence"/>
</dbReference>
<dbReference type="EMBL" id="ML119869">
    <property type="protein sequence ID" value="RPA72283.1"/>
    <property type="molecule type" value="Genomic_DNA"/>
</dbReference>
<sequence>MAPLSSPRNRATRAKLKAITETQRSSQPLTSSPRLGNGPATGTAYPISYRGHDASQVAHNRTTGTTQRYYPNKPQHPPHGSNLQSRRGGFETHSQSQHLQPTYDNGHRPYAYNHQVHGQHTGTVSHSIPTASPTTAAGQHYYSQQQSGQFQRHGYRDRDDENQYDHRHPGPNSSQHTGQSQRAPAVGANSGSTGRKRQSGAVKVKPSNPVRGPQQRPPIDNRYLQHEDHRRQDPRSSPPLAWRPAERARDSYGY</sequence>
<feature type="compositionally biased region" description="Basic and acidic residues" evidence="1">
    <location>
        <begin position="223"/>
        <end position="234"/>
    </location>
</feature>
<accession>A0A3N4HDB6</accession>
<name>A0A3N4HDB6_ASCIM</name>
<feature type="compositionally biased region" description="Basic and acidic residues" evidence="1">
    <location>
        <begin position="244"/>
        <end position="254"/>
    </location>
</feature>
<feature type="region of interest" description="Disordered" evidence="1">
    <location>
        <begin position="1"/>
        <end position="254"/>
    </location>
</feature>
<evidence type="ECO:0000256" key="1">
    <source>
        <dbReference type="SAM" id="MobiDB-lite"/>
    </source>
</evidence>
<feature type="compositionally biased region" description="Polar residues" evidence="1">
    <location>
        <begin position="20"/>
        <end position="34"/>
    </location>
</feature>
<evidence type="ECO:0000313" key="3">
    <source>
        <dbReference type="Proteomes" id="UP000275078"/>
    </source>
</evidence>
<feature type="compositionally biased region" description="Polar residues" evidence="1">
    <location>
        <begin position="116"/>
        <end position="137"/>
    </location>
</feature>
<feature type="compositionally biased region" description="Low complexity" evidence="1">
    <location>
        <begin position="138"/>
        <end position="152"/>
    </location>
</feature>
<feature type="compositionally biased region" description="Polar residues" evidence="1">
    <location>
        <begin position="92"/>
        <end position="103"/>
    </location>
</feature>